<dbReference type="PANTHER" id="PTHR32089">
    <property type="entry name" value="METHYL-ACCEPTING CHEMOTAXIS PROTEIN MCPB"/>
    <property type="match status" value="1"/>
</dbReference>
<dbReference type="RefSeq" id="WP_203929986.1">
    <property type="nucleotide sequence ID" value="NZ_BOPH01000072.1"/>
</dbReference>
<dbReference type="InterPro" id="IPR004090">
    <property type="entry name" value="Chemotax_Me-accpt_rcpt"/>
</dbReference>
<sequence>MAETLMILLALAAGGAGGYALGRRGRRGGPSSSTVEAATPVAAYAQSVAEFAGAVAPVWTAQIDSCRSQMETAISDVSNQFGGIVDDLDSVLASSTAAVGGDQGHAFDRGRDRLNGVVTTLDSTLALKHEALNELRSLMRLNEELKQMATEVGEIAGQTNLLALNASIEAARVGVAGAAFGVVAMEVRQLADRSREASERIATKVANVGGAITSVLTNAEANAENERSAVAMANTDVQTVLDDLQAVMEESRESSSRLETAAIGIRSEIANSLVSLQFQDRVTQVLEHLRDNIHRFPELVADSAGEPEPKPLDSNALLDELARDYTMAEEHQVHGSGATAGRGASSGDKPAVSVADSEITFF</sequence>
<evidence type="ECO:0000256" key="3">
    <source>
        <dbReference type="PROSITE-ProRule" id="PRU00284"/>
    </source>
</evidence>
<comment type="similarity">
    <text evidence="2">Belongs to the methyl-accepting chemotaxis (MCP) protein family.</text>
</comment>
<dbReference type="Gene3D" id="1.10.287.950">
    <property type="entry name" value="Methyl-accepting chemotaxis protein"/>
    <property type="match status" value="1"/>
</dbReference>
<gene>
    <name evidence="6" type="ORF">Voc01_050080</name>
</gene>
<evidence type="ECO:0000313" key="7">
    <source>
        <dbReference type="Proteomes" id="UP000635606"/>
    </source>
</evidence>
<dbReference type="PRINTS" id="PR00260">
    <property type="entry name" value="CHEMTRNSDUCR"/>
</dbReference>
<dbReference type="GO" id="GO:0006935">
    <property type="term" value="P:chemotaxis"/>
    <property type="evidence" value="ECO:0007669"/>
    <property type="project" value="InterPro"/>
</dbReference>
<organism evidence="6 7">
    <name type="scientific">Virgisporangium ochraceum</name>
    <dbReference type="NCBI Taxonomy" id="65505"/>
    <lineage>
        <taxon>Bacteria</taxon>
        <taxon>Bacillati</taxon>
        <taxon>Actinomycetota</taxon>
        <taxon>Actinomycetes</taxon>
        <taxon>Micromonosporales</taxon>
        <taxon>Micromonosporaceae</taxon>
        <taxon>Virgisporangium</taxon>
    </lineage>
</organism>
<evidence type="ECO:0000256" key="1">
    <source>
        <dbReference type="ARBA" id="ARBA00023224"/>
    </source>
</evidence>
<dbReference type="InterPro" id="IPR004089">
    <property type="entry name" value="MCPsignal_dom"/>
</dbReference>
<evidence type="ECO:0000256" key="4">
    <source>
        <dbReference type="SAM" id="MobiDB-lite"/>
    </source>
</evidence>
<comment type="caution">
    <text evidence="6">The sequence shown here is derived from an EMBL/GenBank/DDBJ whole genome shotgun (WGS) entry which is preliminary data.</text>
</comment>
<dbReference type="Proteomes" id="UP000635606">
    <property type="component" value="Unassembled WGS sequence"/>
</dbReference>
<proteinExistence type="inferred from homology"/>
<dbReference type="SMART" id="SM00283">
    <property type="entry name" value="MA"/>
    <property type="match status" value="1"/>
</dbReference>
<dbReference type="PANTHER" id="PTHR32089:SF112">
    <property type="entry name" value="LYSOZYME-LIKE PROTEIN-RELATED"/>
    <property type="match status" value="1"/>
</dbReference>
<feature type="compositionally biased region" description="Low complexity" evidence="4">
    <location>
        <begin position="335"/>
        <end position="347"/>
    </location>
</feature>
<reference evidence="6" key="1">
    <citation type="submission" date="2021-01" db="EMBL/GenBank/DDBJ databases">
        <title>Whole genome shotgun sequence of Virgisporangium ochraceum NBRC 16418.</title>
        <authorList>
            <person name="Komaki H."/>
            <person name="Tamura T."/>
        </authorList>
    </citation>
    <scope>NUCLEOTIDE SEQUENCE</scope>
    <source>
        <strain evidence="6">NBRC 16418</strain>
    </source>
</reference>
<feature type="domain" description="Methyl-accepting transducer" evidence="5">
    <location>
        <begin position="93"/>
        <end position="262"/>
    </location>
</feature>
<feature type="region of interest" description="Disordered" evidence="4">
    <location>
        <begin position="329"/>
        <end position="352"/>
    </location>
</feature>
<dbReference type="GO" id="GO:0007165">
    <property type="term" value="P:signal transduction"/>
    <property type="evidence" value="ECO:0007669"/>
    <property type="project" value="UniProtKB-KW"/>
</dbReference>
<dbReference type="Pfam" id="PF00015">
    <property type="entry name" value="MCPsignal"/>
    <property type="match status" value="1"/>
</dbReference>
<keyword evidence="1 3" id="KW-0807">Transducer</keyword>
<dbReference type="EMBL" id="BOPH01000072">
    <property type="protein sequence ID" value="GIJ70091.1"/>
    <property type="molecule type" value="Genomic_DNA"/>
</dbReference>
<dbReference type="PROSITE" id="PS50111">
    <property type="entry name" value="CHEMOTAXIS_TRANSDUC_2"/>
    <property type="match status" value="1"/>
</dbReference>
<dbReference type="GO" id="GO:0004888">
    <property type="term" value="F:transmembrane signaling receptor activity"/>
    <property type="evidence" value="ECO:0007669"/>
    <property type="project" value="InterPro"/>
</dbReference>
<dbReference type="GO" id="GO:0016020">
    <property type="term" value="C:membrane"/>
    <property type="evidence" value="ECO:0007669"/>
    <property type="project" value="InterPro"/>
</dbReference>
<accession>A0A8J4ECV9</accession>
<evidence type="ECO:0000313" key="6">
    <source>
        <dbReference type="EMBL" id="GIJ70091.1"/>
    </source>
</evidence>
<evidence type="ECO:0000256" key="2">
    <source>
        <dbReference type="ARBA" id="ARBA00029447"/>
    </source>
</evidence>
<dbReference type="SUPFAM" id="SSF58104">
    <property type="entry name" value="Methyl-accepting chemotaxis protein (MCP) signaling domain"/>
    <property type="match status" value="1"/>
</dbReference>
<protein>
    <submittedName>
        <fullName evidence="6">Methyl-accepting chemotaxis protein</fullName>
    </submittedName>
</protein>
<dbReference type="AlphaFoldDB" id="A0A8J4ECV9"/>
<keyword evidence="7" id="KW-1185">Reference proteome</keyword>
<name>A0A8J4ECV9_9ACTN</name>
<evidence type="ECO:0000259" key="5">
    <source>
        <dbReference type="PROSITE" id="PS50111"/>
    </source>
</evidence>